<evidence type="ECO:0000313" key="3">
    <source>
        <dbReference type="Proteomes" id="UP000268093"/>
    </source>
</evidence>
<feature type="compositionally biased region" description="Polar residues" evidence="1">
    <location>
        <begin position="130"/>
        <end position="141"/>
    </location>
</feature>
<keyword evidence="3" id="KW-1185">Reference proteome</keyword>
<feature type="compositionally biased region" description="Polar residues" evidence="1">
    <location>
        <begin position="182"/>
        <end position="192"/>
    </location>
</feature>
<feature type="region of interest" description="Disordered" evidence="1">
    <location>
        <begin position="76"/>
        <end position="195"/>
    </location>
</feature>
<feature type="compositionally biased region" description="Polar residues" evidence="1">
    <location>
        <begin position="78"/>
        <end position="91"/>
    </location>
</feature>
<evidence type="ECO:0000256" key="1">
    <source>
        <dbReference type="SAM" id="MobiDB-lite"/>
    </source>
</evidence>
<sequence length="409" mass="44194">MLSIPSPSKQTPHEPPSSPVRLCPQTPSAGSPSANPLARISAHPSVYFQPKTAAGGLKDSERTVQPIVAANSAARIETSASTKQQVNLIFQSPSSSPTFSPPRSHSDVQQINLKFLSPSSSPQPSPSPSYNGVQQINLKFQSPSSFLSPSPSPGPRPGHDVTPTNHQYHTESAKLQSDIPERSQSPSASASKENLRKGFAGRIEKARMEAQAELAGKMKVGITFDNRRFDMTEEQLPENVFDDGLKVNQDGSSARGEWGGERAIPMEKSSSSRKERCEVAIRMELAVISERRVEVLQMQAQVGEGDRSIAKQIQPTQKKARKNIAAPKIARLAGDVTSTRTINSDDDPLLKVEEPAIVEKVITTKKSKVTSSRGINVDNDPSLQAKKPASVEKAITTSLWLGDGRDGPR</sequence>
<evidence type="ECO:0000313" key="2">
    <source>
        <dbReference type="EMBL" id="RUP42943.1"/>
    </source>
</evidence>
<feature type="compositionally biased region" description="Polar residues" evidence="1">
    <location>
        <begin position="25"/>
        <end position="34"/>
    </location>
</feature>
<accession>A0A433CWI8</accession>
<name>A0A433CWI8_9FUNG</name>
<reference evidence="2 3" key="1">
    <citation type="journal article" date="2018" name="New Phytol.">
        <title>Phylogenomics of Endogonaceae and evolution of mycorrhizas within Mucoromycota.</title>
        <authorList>
            <person name="Chang Y."/>
            <person name="Desiro A."/>
            <person name="Na H."/>
            <person name="Sandor L."/>
            <person name="Lipzen A."/>
            <person name="Clum A."/>
            <person name="Barry K."/>
            <person name="Grigoriev I.V."/>
            <person name="Martin F.M."/>
            <person name="Stajich J.E."/>
            <person name="Smith M.E."/>
            <person name="Bonito G."/>
            <person name="Spatafora J.W."/>
        </authorList>
    </citation>
    <scope>NUCLEOTIDE SEQUENCE [LARGE SCALE GENOMIC DNA]</scope>
    <source>
        <strain evidence="2 3">GMNB39</strain>
    </source>
</reference>
<dbReference type="AlphaFoldDB" id="A0A433CWI8"/>
<organism evidence="2 3">
    <name type="scientific">Jimgerdemannia flammicorona</name>
    <dbReference type="NCBI Taxonomy" id="994334"/>
    <lineage>
        <taxon>Eukaryota</taxon>
        <taxon>Fungi</taxon>
        <taxon>Fungi incertae sedis</taxon>
        <taxon>Mucoromycota</taxon>
        <taxon>Mucoromycotina</taxon>
        <taxon>Endogonomycetes</taxon>
        <taxon>Endogonales</taxon>
        <taxon>Endogonaceae</taxon>
        <taxon>Jimgerdemannia</taxon>
    </lineage>
</organism>
<protein>
    <submittedName>
        <fullName evidence="2">Uncharacterized protein</fullName>
    </submittedName>
</protein>
<feature type="region of interest" description="Disordered" evidence="1">
    <location>
        <begin position="368"/>
        <end position="390"/>
    </location>
</feature>
<dbReference type="Proteomes" id="UP000268093">
    <property type="component" value="Unassembled WGS sequence"/>
</dbReference>
<feature type="compositionally biased region" description="Polar residues" evidence="1">
    <location>
        <begin position="1"/>
        <end position="10"/>
    </location>
</feature>
<proteinExistence type="predicted"/>
<gene>
    <name evidence="2" type="ORF">BC936DRAFT_137864</name>
</gene>
<feature type="compositionally biased region" description="Low complexity" evidence="1">
    <location>
        <begin position="92"/>
        <end position="103"/>
    </location>
</feature>
<feature type="region of interest" description="Disordered" evidence="1">
    <location>
        <begin position="1"/>
        <end position="42"/>
    </location>
</feature>
<dbReference type="EMBL" id="RBNI01012062">
    <property type="protein sequence ID" value="RUP42943.1"/>
    <property type="molecule type" value="Genomic_DNA"/>
</dbReference>
<comment type="caution">
    <text evidence="2">The sequence shown here is derived from an EMBL/GenBank/DDBJ whole genome shotgun (WGS) entry which is preliminary data.</text>
</comment>